<accession>A0A7C9B8R7</accession>
<reference evidence="1" key="1">
    <citation type="journal article" date="2013" name="J. Plant Res.">
        <title>Effect of fungi and light on seed germination of three Opuntia species from semiarid lands of central Mexico.</title>
        <authorList>
            <person name="Delgado-Sanchez P."/>
            <person name="Jimenez-Bremont J.F."/>
            <person name="Guerrero-Gonzalez Mde L."/>
            <person name="Flores J."/>
        </authorList>
    </citation>
    <scope>NUCLEOTIDE SEQUENCE</scope>
    <source>
        <tissue evidence="1">Cladode</tissue>
    </source>
</reference>
<dbReference type="AlphaFoldDB" id="A0A7C9B8R7"/>
<dbReference type="PANTHER" id="PTHR47467:SF1">
    <property type="entry name" value="WD40 REPEAT-CONTAINING PROTEIN"/>
    <property type="match status" value="1"/>
</dbReference>
<protein>
    <submittedName>
        <fullName evidence="1">Uncharacterized protein</fullName>
    </submittedName>
</protein>
<reference evidence="1" key="2">
    <citation type="submission" date="2020-07" db="EMBL/GenBank/DDBJ databases">
        <authorList>
            <person name="Vera ALvarez R."/>
            <person name="Arias-Moreno D.M."/>
            <person name="Jimenez-Jacinto V."/>
            <person name="Jimenez-Bremont J.F."/>
            <person name="Swaminathan K."/>
            <person name="Moose S.P."/>
            <person name="Guerrero-Gonzalez M.L."/>
            <person name="Marino-Ramirez L."/>
            <person name="Landsman D."/>
            <person name="Rodriguez-Kessler M."/>
            <person name="Delgado-Sanchez P."/>
        </authorList>
    </citation>
    <scope>NUCLEOTIDE SEQUENCE</scope>
    <source>
        <tissue evidence="1">Cladode</tissue>
    </source>
</reference>
<evidence type="ECO:0000313" key="1">
    <source>
        <dbReference type="EMBL" id="MBA4681075.1"/>
    </source>
</evidence>
<sequence>MLEAKSLRKATVPSALLPYPSPGSVQPTRLALTVDDDDPSLSSCAYFASGSHVYKAQISGAEPLVHKGKESLLIPAHAEVIGASVTAHCPHRSEIQSIALTEMGTIMDANIDFFQKGRTYQVIGE</sequence>
<organism evidence="1">
    <name type="scientific">Opuntia streptacantha</name>
    <name type="common">Prickly pear cactus</name>
    <name type="synonym">Opuntia cardona</name>
    <dbReference type="NCBI Taxonomy" id="393608"/>
    <lineage>
        <taxon>Eukaryota</taxon>
        <taxon>Viridiplantae</taxon>
        <taxon>Streptophyta</taxon>
        <taxon>Embryophyta</taxon>
        <taxon>Tracheophyta</taxon>
        <taxon>Spermatophyta</taxon>
        <taxon>Magnoliopsida</taxon>
        <taxon>eudicotyledons</taxon>
        <taxon>Gunneridae</taxon>
        <taxon>Pentapetalae</taxon>
        <taxon>Caryophyllales</taxon>
        <taxon>Cactineae</taxon>
        <taxon>Cactaceae</taxon>
        <taxon>Opuntioideae</taxon>
        <taxon>Opuntia</taxon>
    </lineage>
</organism>
<proteinExistence type="predicted"/>
<dbReference type="PANTHER" id="PTHR47467">
    <property type="entry name" value="OS01G0867200 PROTEIN"/>
    <property type="match status" value="1"/>
</dbReference>
<name>A0A7C9B8R7_OPUST</name>
<dbReference type="EMBL" id="GISG01289284">
    <property type="protein sequence ID" value="MBA4681075.1"/>
    <property type="molecule type" value="Transcribed_RNA"/>
</dbReference>